<accession>A0A533QH67</accession>
<evidence type="ECO:0000313" key="2">
    <source>
        <dbReference type="Proteomes" id="UP000319783"/>
    </source>
</evidence>
<sequence length="48" mass="5399">MNDRVTVAVHHVSKSRTIMHVLVSKMNTFEKYVIQKVPAHVILAGKQG</sequence>
<dbReference type="EMBL" id="SULG01000030">
    <property type="protein sequence ID" value="TLD42001.1"/>
    <property type="molecule type" value="Genomic_DNA"/>
</dbReference>
<organism evidence="1 2">
    <name type="scientific">Candidatus Jettenia ecosi</name>
    <dbReference type="NCBI Taxonomy" id="2494326"/>
    <lineage>
        <taxon>Bacteria</taxon>
        <taxon>Pseudomonadati</taxon>
        <taxon>Planctomycetota</taxon>
        <taxon>Candidatus Brocadiia</taxon>
        <taxon>Candidatus Brocadiales</taxon>
        <taxon>Candidatus Brocadiaceae</taxon>
        <taxon>Candidatus Jettenia</taxon>
    </lineage>
</organism>
<reference evidence="1 2" key="1">
    <citation type="submission" date="2019-04" db="EMBL/GenBank/DDBJ databases">
        <title>Genome of a novel bacterium Candidatus Jettenia ecosi reconstructed from metagenome of an anammox bioreactor.</title>
        <authorList>
            <person name="Mardanov A.V."/>
            <person name="Beletsky A.V."/>
            <person name="Ravin N.V."/>
            <person name="Botchkova E.A."/>
            <person name="Litti Y.V."/>
            <person name="Nozhevnikova A.N."/>
        </authorList>
    </citation>
    <scope>NUCLEOTIDE SEQUENCE [LARGE SCALE GENOMIC DNA]</scope>
    <source>
        <strain evidence="1">J2</strain>
    </source>
</reference>
<proteinExistence type="predicted"/>
<evidence type="ECO:0000313" key="1">
    <source>
        <dbReference type="EMBL" id="TLD42001.1"/>
    </source>
</evidence>
<protein>
    <submittedName>
        <fullName evidence="1">Uncharacterized protein</fullName>
    </submittedName>
</protein>
<gene>
    <name evidence="1" type="ORF">JETT_1710</name>
</gene>
<name>A0A533QH67_9BACT</name>
<comment type="caution">
    <text evidence="1">The sequence shown here is derived from an EMBL/GenBank/DDBJ whole genome shotgun (WGS) entry which is preliminary data.</text>
</comment>
<dbReference type="AlphaFoldDB" id="A0A533QH67"/>
<dbReference type="Proteomes" id="UP000319783">
    <property type="component" value="Unassembled WGS sequence"/>
</dbReference>